<dbReference type="PROSITE" id="PS00463">
    <property type="entry name" value="ZN2_CY6_FUNGAL_1"/>
    <property type="match status" value="1"/>
</dbReference>
<dbReference type="GO" id="GO:0009229">
    <property type="term" value="P:thiamine diphosphate biosynthetic process"/>
    <property type="evidence" value="ECO:0007669"/>
    <property type="project" value="UniProtKB-UniPathway"/>
</dbReference>
<dbReference type="InterPro" id="IPR013785">
    <property type="entry name" value="Aldolase_TIM"/>
</dbReference>
<feature type="compositionally biased region" description="Low complexity" evidence="20">
    <location>
        <begin position="624"/>
        <end position="634"/>
    </location>
</feature>
<dbReference type="Gene3D" id="3.20.20.70">
    <property type="entry name" value="Aldolase class I"/>
    <property type="match status" value="1"/>
</dbReference>
<dbReference type="EMBL" id="GL629801">
    <property type="protein sequence ID" value="EFX00747.1"/>
    <property type="molecule type" value="Genomic_DNA"/>
</dbReference>
<dbReference type="SUPFAM" id="SSF53613">
    <property type="entry name" value="Ribokinase-like"/>
    <property type="match status" value="1"/>
</dbReference>
<evidence type="ECO:0000256" key="15">
    <source>
        <dbReference type="ARBA" id="ARBA00023163"/>
    </source>
</evidence>
<evidence type="ECO:0000256" key="9">
    <source>
        <dbReference type="ARBA" id="ARBA00022777"/>
    </source>
</evidence>
<evidence type="ECO:0000256" key="16">
    <source>
        <dbReference type="ARBA" id="ARBA00023242"/>
    </source>
</evidence>
<keyword evidence="15" id="KW-0804">Transcription</keyword>
<keyword evidence="14" id="KW-0238">DNA-binding</keyword>
<evidence type="ECO:0000259" key="21">
    <source>
        <dbReference type="PROSITE" id="PS00463"/>
    </source>
</evidence>
<keyword evidence="8" id="KW-0547">Nucleotide-binding</keyword>
<dbReference type="GO" id="GO:0008270">
    <property type="term" value="F:zinc ion binding"/>
    <property type="evidence" value="ECO:0007669"/>
    <property type="project" value="InterPro"/>
</dbReference>
<dbReference type="HAMAP" id="MF_00228">
    <property type="entry name" value="Thz_kinase"/>
    <property type="match status" value="1"/>
</dbReference>
<reference evidence="22 23" key="1">
    <citation type="journal article" date="2011" name="Proc. Natl. Acad. Sci. U.S.A.">
        <title>Genome and transcriptome analyses of the mountain pine beetle-fungal symbiont Grosmannia clavigera, a lodgepole pine pathogen.</title>
        <authorList>
            <person name="DiGuistini S."/>
            <person name="Wang Y."/>
            <person name="Liao N.Y."/>
            <person name="Taylor G."/>
            <person name="Tanguay P."/>
            <person name="Feau N."/>
            <person name="Henrissat B."/>
            <person name="Chan S.K."/>
            <person name="Hesse-Orce U."/>
            <person name="Alamouti S.M."/>
            <person name="Tsui C.K.M."/>
            <person name="Docking R.T."/>
            <person name="Levasseur A."/>
            <person name="Haridas S."/>
            <person name="Robertson G."/>
            <person name="Birol I."/>
            <person name="Holt R.A."/>
            <person name="Marra M.A."/>
            <person name="Hamelin R.C."/>
            <person name="Hirst M."/>
            <person name="Jones S.J.M."/>
            <person name="Bohlmann J."/>
            <person name="Breuil C."/>
        </authorList>
    </citation>
    <scope>NUCLEOTIDE SEQUENCE [LARGE SCALE GENOMIC DNA]</scope>
    <source>
        <strain evidence="23">kw1407 / UAMH 11150</strain>
    </source>
</reference>
<dbReference type="STRING" id="655863.F0XPT8"/>
<dbReference type="InterPro" id="IPR029056">
    <property type="entry name" value="Ribokinase-like"/>
</dbReference>
<dbReference type="Pfam" id="PF02110">
    <property type="entry name" value="HK"/>
    <property type="match status" value="1"/>
</dbReference>
<keyword evidence="6" id="KW-0808">Transferase</keyword>
<dbReference type="InterPro" id="IPR022998">
    <property type="entry name" value="ThiamineP_synth_TenI"/>
</dbReference>
<keyword evidence="16" id="KW-0539">Nucleus</keyword>
<dbReference type="GO" id="GO:0009228">
    <property type="term" value="P:thiamine biosynthetic process"/>
    <property type="evidence" value="ECO:0007669"/>
    <property type="project" value="UniProtKB-KW"/>
</dbReference>
<evidence type="ECO:0000256" key="8">
    <source>
        <dbReference type="ARBA" id="ARBA00022741"/>
    </source>
</evidence>
<dbReference type="Gene3D" id="3.40.1190.20">
    <property type="match status" value="1"/>
</dbReference>
<accession>F0XPT8</accession>
<dbReference type="HOGENOM" id="CLU_244371_0_0_1"/>
<dbReference type="InParanoid" id="F0XPT8"/>
<dbReference type="RefSeq" id="XP_014170229.1">
    <property type="nucleotide sequence ID" value="XM_014314754.1"/>
</dbReference>
<keyword evidence="13" id="KW-0805">Transcription regulation</keyword>
<feature type="compositionally biased region" description="Low complexity" evidence="20">
    <location>
        <begin position="838"/>
        <end position="854"/>
    </location>
</feature>
<evidence type="ECO:0000256" key="7">
    <source>
        <dbReference type="ARBA" id="ARBA00022723"/>
    </source>
</evidence>
<feature type="region of interest" description="Disordered" evidence="20">
    <location>
        <begin position="105"/>
        <end position="139"/>
    </location>
</feature>
<keyword evidence="10" id="KW-0067">ATP-binding</keyword>
<dbReference type="PRINTS" id="PR01099">
    <property type="entry name" value="HYETHTZKNASE"/>
</dbReference>
<evidence type="ECO:0000256" key="1">
    <source>
        <dbReference type="ARBA" id="ARBA00001771"/>
    </source>
</evidence>
<dbReference type="GO" id="GO:0005524">
    <property type="term" value="F:ATP binding"/>
    <property type="evidence" value="ECO:0007669"/>
    <property type="project" value="UniProtKB-KW"/>
</dbReference>
<dbReference type="CDD" id="cd00564">
    <property type="entry name" value="TMP_TenI"/>
    <property type="match status" value="1"/>
</dbReference>
<evidence type="ECO:0000256" key="2">
    <source>
        <dbReference type="ARBA" id="ARBA00001946"/>
    </source>
</evidence>
<dbReference type="OrthoDB" id="4994at2759"/>
<dbReference type="GO" id="GO:0000976">
    <property type="term" value="F:transcription cis-regulatory region binding"/>
    <property type="evidence" value="ECO:0007669"/>
    <property type="project" value="TreeGrafter"/>
</dbReference>
<sequence>MLAPNKPKGPRACLTCAKAKSRCVPGPVANVCERCQRLGKPCGSQTPAPQRRRRLEGSTGGTDAATAATVSSAVGVASTVAQRPRTTKPTRVSELERRLEVLTSRLETVGRQQKQQQQPTTATSPQDDAGQGDESAAAAAAALSTSHFVKNQPMPYYPMTHIFEPSRQTTTAAADATTAEAEASSPSVSSNNNQSGSVSGLSSSTAVSAPDLDTDDLRPCHFFPPCQLRQPHTPPTGATDTADAAGDVWPQAEEAEMLLQEFRSHLMPLLPFVVVPDGVSSGQLLAAQPLTWRGVMMTACHLDGPRQMLMGNQLLGEATGAALLQPRRSVDVLQALLLLLSWFHYNINSFQLNNLLFLARGITVSLGLGEPHPPSSSPDVPDGYTSEVLQKMRCFSGTFYLATVATTNKKADTMMNSPYLDTCCQVLERRMEQPSDRFLVQLVRIQQLSQAIVVAFSLRNAGIQMDLSTSFMVENLSQRIAQYKAQLPVHFRNDVSINCHMHLAEVLLYEVGLQDSNGLNNGLSLPVAERLNLLSACMRATRDYMQSRFAEPVQDQPRFVCLTAFDFIYAFLTALKLMTFQMPGWDPRLAREELAFDYVVSRQIFDMQQLARRRGMRSHKARGSEAGAAAGRKAGSSERRDPFQRLATRLVELKAMISRELDQLPSKSTGEVAMSANEEMLSAVAEAAKAPTPTPAPAPVPVAESTNAAMADAELMTDLAGDFDIGMIDAAPAIFSFADATMDYMQNMDGSSWPDLFNTPGLDSYMDVNLGTPPFDWDITPLLKKHTITPSSSPPFSIMAVQVRPVVDYSVYLVTDGTAAILGDGRTVEGVVQAALTSRQASEGSQSRESSRSSVGIVQLRDKQSDARGLLASLAALHEHTAAAVVPLVINDRVDVAAAAMTGGFCEGVHLGQDDVDVATARRLLGPAALIGVTASTAAEAVAACRDGADYLGLGTVFATATKTDTKHVVGTAGLRRMLAAIARAGFGHVPAVCIGGIGAANARRVVFQGAWEGDDVQQLPPKRVDGIAVVSAIMSAPDPAAAADQLARQVRLGQTCGPTAFWAAPTTTTTRSKTTTRSIQPILAAMHRLTPLSHNMTNLVVQNLAANVALAVGASPIMANSGAEAADLARLPASALLVNTGSVTPESVAAYVQAIAAYNAAGRPIVYDPVGAGATDVRRAAVRTVMAAGYIDVIKGNEGEMQAVYAAGSNPDDGDCPDSSSAQQQRGVDGSSRLDGTARARLVRRLAARERCVVVLTGPVDYVAEPTGCHVLAVAHGHPLLGQVTGTGCTLGTAISAAVAAAGVLREEATDPSAASVFSTFHAVVAALVLYERAAELAAQSATVAGPGSFVPAFLDCLASCRHRAAAGDMAWVQDNYRITDTNPPFASYCPYCQIASAASPAQHLLPPGLKPPPPYRPGRAPASSDAPPPYTAVPLTKQTIVDDTPILHHLDHDRDSIASLSLRYNVPADVLRRTNRLAVDHLLLGRRVVEIPRLSSSSSPVSLSPNPVEGEVEALRKSQIRRFMVACKVADYDLAVLYLDQAAYDLAPAIAAYQADELWERQNPQVRNKIKTKTKTYNRTSLLSLVRPRPPPETDKH</sequence>
<dbReference type="GO" id="GO:0004789">
    <property type="term" value="F:thiamine-phosphate diphosphorylase activity"/>
    <property type="evidence" value="ECO:0007669"/>
    <property type="project" value="UniProtKB-EC"/>
</dbReference>
<comment type="catalytic activity">
    <reaction evidence="19">
        <text>2-[(2R,5Z)-2-carboxy-4-methylthiazol-5(2H)-ylidene]ethyl phosphate + 4-amino-2-methyl-5-(diphosphooxymethyl)pyrimidine + 2 H(+) = thiamine phosphate + CO2 + diphosphate</text>
        <dbReference type="Rhea" id="RHEA:47844"/>
        <dbReference type="ChEBI" id="CHEBI:15378"/>
        <dbReference type="ChEBI" id="CHEBI:16526"/>
        <dbReference type="ChEBI" id="CHEBI:33019"/>
        <dbReference type="ChEBI" id="CHEBI:37575"/>
        <dbReference type="ChEBI" id="CHEBI:57841"/>
        <dbReference type="ChEBI" id="CHEBI:62899"/>
        <dbReference type="EC" id="2.5.1.3"/>
    </reaction>
</comment>
<keyword evidence="23" id="KW-1185">Reference proteome</keyword>
<dbReference type="PANTHER" id="PTHR31845">
    <property type="entry name" value="FINGER DOMAIN PROTEIN, PUTATIVE-RELATED"/>
    <property type="match status" value="1"/>
</dbReference>
<comment type="pathway">
    <text evidence="4">Cofactor biosynthesis; thiamine diphosphate biosynthesis; 4-methyl-5-(2-phosphoethyl)-thiazole from 5-(2-hydroxyethyl)-4-methylthiazole: step 1/1.</text>
</comment>
<evidence type="ECO:0000256" key="6">
    <source>
        <dbReference type="ARBA" id="ARBA00022679"/>
    </source>
</evidence>
<organism evidence="23">
    <name type="scientific">Grosmannia clavigera (strain kw1407 / UAMH 11150)</name>
    <name type="common">Blue stain fungus</name>
    <name type="synonym">Graphiocladiella clavigera</name>
    <dbReference type="NCBI Taxonomy" id="655863"/>
    <lineage>
        <taxon>Eukaryota</taxon>
        <taxon>Fungi</taxon>
        <taxon>Dikarya</taxon>
        <taxon>Ascomycota</taxon>
        <taxon>Pezizomycotina</taxon>
        <taxon>Sordariomycetes</taxon>
        <taxon>Sordariomycetidae</taxon>
        <taxon>Ophiostomatales</taxon>
        <taxon>Ophiostomataceae</taxon>
        <taxon>Leptographium</taxon>
    </lineage>
</organism>
<dbReference type="GO" id="GO:0005634">
    <property type="term" value="C:nucleus"/>
    <property type="evidence" value="ECO:0007669"/>
    <property type="project" value="UniProtKB-SubCell"/>
</dbReference>
<dbReference type="GO" id="GO:0004417">
    <property type="term" value="F:hydroxyethylthiazole kinase activity"/>
    <property type="evidence" value="ECO:0007669"/>
    <property type="project" value="UniProtKB-EC"/>
</dbReference>
<keyword evidence="7" id="KW-0479">Metal-binding</keyword>
<feature type="region of interest" description="Disordered" evidence="20">
    <location>
        <begin position="168"/>
        <end position="243"/>
    </location>
</feature>
<keyword evidence="11" id="KW-0460">Magnesium</keyword>
<comment type="catalytic activity">
    <reaction evidence="17">
        <text>4-methyl-5-(2-phosphooxyethyl)-thiazole + 4-amino-2-methyl-5-(diphosphooxymethyl)pyrimidine + H(+) = thiamine phosphate + diphosphate</text>
        <dbReference type="Rhea" id="RHEA:22328"/>
        <dbReference type="ChEBI" id="CHEBI:15378"/>
        <dbReference type="ChEBI" id="CHEBI:33019"/>
        <dbReference type="ChEBI" id="CHEBI:37575"/>
        <dbReference type="ChEBI" id="CHEBI:57841"/>
        <dbReference type="ChEBI" id="CHEBI:58296"/>
        <dbReference type="EC" id="2.5.1.3"/>
    </reaction>
</comment>
<dbReference type="Proteomes" id="UP000007796">
    <property type="component" value="Unassembled WGS sequence"/>
</dbReference>
<dbReference type="InterPro" id="IPR001138">
    <property type="entry name" value="Zn2Cys6_DnaBD"/>
</dbReference>
<dbReference type="InterPro" id="IPR000417">
    <property type="entry name" value="Hyethyz_kinase"/>
</dbReference>
<dbReference type="InterPro" id="IPR051089">
    <property type="entry name" value="prtT"/>
</dbReference>
<comment type="catalytic activity">
    <reaction evidence="18">
        <text>2-(2-carboxy-4-methylthiazol-5-yl)ethyl phosphate + 4-amino-2-methyl-5-(diphosphooxymethyl)pyrimidine + 2 H(+) = thiamine phosphate + CO2 + diphosphate</text>
        <dbReference type="Rhea" id="RHEA:47848"/>
        <dbReference type="ChEBI" id="CHEBI:15378"/>
        <dbReference type="ChEBI" id="CHEBI:16526"/>
        <dbReference type="ChEBI" id="CHEBI:33019"/>
        <dbReference type="ChEBI" id="CHEBI:37575"/>
        <dbReference type="ChEBI" id="CHEBI:57841"/>
        <dbReference type="ChEBI" id="CHEBI:62890"/>
        <dbReference type="EC" id="2.5.1.3"/>
    </reaction>
</comment>
<feature type="region of interest" description="Disordered" evidence="20">
    <location>
        <begin position="615"/>
        <end position="641"/>
    </location>
</feature>
<dbReference type="eggNOG" id="ENOG502QS2M">
    <property type="taxonomic scope" value="Eukaryota"/>
</dbReference>
<dbReference type="UniPathway" id="UPA00060">
    <property type="reaction ID" value="UER00139"/>
</dbReference>
<comment type="subcellular location">
    <subcellularLocation>
        <location evidence="3">Nucleus</location>
    </subcellularLocation>
</comment>
<feature type="region of interest" description="Disordered" evidence="20">
    <location>
        <begin position="838"/>
        <end position="857"/>
    </location>
</feature>
<evidence type="ECO:0000313" key="23">
    <source>
        <dbReference type="Proteomes" id="UP000007796"/>
    </source>
</evidence>
<comment type="pathway">
    <text evidence="5">Cofactor biosynthesis; thiamine diphosphate biosynthesis; thiamine phosphate from 4-amino-2-methyl-5-diphosphomethylpyrimidine and 4-methyl-5-(2-phosphoethyl)-thiazole: step 1/1.</text>
</comment>
<dbReference type="GO" id="GO:0000981">
    <property type="term" value="F:DNA-binding transcription factor activity, RNA polymerase II-specific"/>
    <property type="evidence" value="ECO:0007669"/>
    <property type="project" value="InterPro"/>
</dbReference>
<dbReference type="InterPro" id="IPR036864">
    <property type="entry name" value="Zn2-C6_fun-type_DNA-bd_sf"/>
</dbReference>
<feature type="region of interest" description="Disordered" evidence="20">
    <location>
        <begin position="39"/>
        <end position="64"/>
    </location>
</feature>
<protein>
    <submittedName>
        <fullName evidence="22">Thiamine biosynthetic bifunctional enzyme</fullName>
    </submittedName>
</protein>
<evidence type="ECO:0000256" key="5">
    <source>
        <dbReference type="ARBA" id="ARBA00005165"/>
    </source>
</evidence>
<evidence type="ECO:0000256" key="17">
    <source>
        <dbReference type="ARBA" id="ARBA00047334"/>
    </source>
</evidence>
<dbReference type="GeneID" id="25981327"/>
<dbReference type="SUPFAM" id="SSF57701">
    <property type="entry name" value="Zn2/Cys6 DNA-binding domain"/>
    <property type="match status" value="1"/>
</dbReference>
<dbReference type="Pfam" id="PF02581">
    <property type="entry name" value="TMP-TENI"/>
    <property type="match status" value="1"/>
</dbReference>
<feature type="compositionally biased region" description="Low complexity" evidence="20">
    <location>
        <begin position="169"/>
        <end position="209"/>
    </location>
</feature>
<evidence type="ECO:0000256" key="20">
    <source>
        <dbReference type="SAM" id="MobiDB-lite"/>
    </source>
</evidence>
<evidence type="ECO:0000256" key="4">
    <source>
        <dbReference type="ARBA" id="ARBA00004868"/>
    </source>
</evidence>
<dbReference type="SUPFAM" id="SSF51391">
    <property type="entry name" value="Thiamin phosphate synthase"/>
    <property type="match status" value="1"/>
</dbReference>
<evidence type="ECO:0000256" key="13">
    <source>
        <dbReference type="ARBA" id="ARBA00023015"/>
    </source>
</evidence>
<dbReference type="InterPro" id="IPR034291">
    <property type="entry name" value="TMP_synthase"/>
</dbReference>
<evidence type="ECO:0000256" key="12">
    <source>
        <dbReference type="ARBA" id="ARBA00022977"/>
    </source>
</evidence>
<dbReference type="CDD" id="cd01170">
    <property type="entry name" value="THZ_kinase"/>
    <property type="match status" value="1"/>
</dbReference>
<dbReference type="PANTHER" id="PTHR31845:SF10">
    <property type="entry name" value="ZN(II)2CYS6 TRANSCRIPTION FACTOR (EUROFUNG)"/>
    <property type="match status" value="1"/>
</dbReference>
<dbReference type="NCBIfam" id="TIGR00693">
    <property type="entry name" value="thiE"/>
    <property type="match status" value="1"/>
</dbReference>
<dbReference type="HAMAP" id="MF_00097">
    <property type="entry name" value="TMP_synthase"/>
    <property type="match status" value="1"/>
</dbReference>
<name>F0XPT8_GROCL</name>
<evidence type="ECO:0000256" key="3">
    <source>
        <dbReference type="ARBA" id="ARBA00004123"/>
    </source>
</evidence>
<feature type="domain" description="Zn(2)-C6 fungal-type" evidence="21">
    <location>
        <begin position="12"/>
        <end position="42"/>
    </location>
</feature>
<comment type="catalytic activity">
    <reaction evidence="1">
        <text>5-(2-hydroxyethyl)-4-methylthiazole + ATP = 4-methyl-5-(2-phosphooxyethyl)-thiazole + ADP + H(+)</text>
        <dbReference type="Rhea" id="RHEA:24212"/>
        <dbReference type="ChEBI" id="CHEBI:15378"/>
        <dbReference type="ChEBI" id="CHEBI:17957"/>
        <dbReference type="ChEBI" id="CHEBI:30616"/>
        <dbReference type="ChEBI" id="CHEBI:58296"/>
        <dbReference type="ChEBI" id="CHEBI:456216"/>
        <dbReference type="EC" id="2.7.1.50"/>
    </reaction>
</comment>
<feature type="region of interest" description="Disordered" evidence="20">
    <location>
        <begin position="1207"/>
        <end position="1234"/>
    </location>
</feature>
<keyword evidence="12" id="KW-0784">Thiamine biosynthesis</keyword>
<evidence type="ECO:0000256" key="10">
    <source>
        <dbReference type="ARBA" id="ARBA00022840"/>
    </source>
</evidence>
<feature type="region of interest" description="Disordered" evidence="20">
    <location>
        <begin position="1405"/>
        <end position="1431"/>
    </location>
</feature>
<evidence type="ECO:0000256" key="19">
    <source>
        <dbReference type="ARBA" id="ARBA00047883"/>
    </source>
</evidence>
<dbReference type="GO" id="GO:0000287">
    <property type="term" value="F:magnesium ion binding"/>
    <property type="evidence" value="ECO:0007669"/>
    <property type="project" value="InterPro"/>
</dbReference>
<evidence type="ECO:0000256" key="18">
    <source>
        <dbReference type="ARBA" id="ARBA00047851"/>
    </source>
</evidence>
<proteinExistence type="inferred from homology"/>
<dbReference type="SMART" id="SM00066">
    <property type="entry name" value="GAL4"/>
    <property type="match status" value="1"/>
</dbReference>
<comment type="cofactor">
    <cofactor evidence="2">
        <name>Mg(2+)</name>
        <dbReference type="ChEBI" id="CHEBI:18420"/>
    </cofactor>
</comment>
<keyword evidence="9" id="KW-0418">Kinase</keyword>
<evidence type="ECO:0000313" key="22">
    <source>
        <dbReference type="EMBL" id="EFX00747.1"/>
    </source>
</evidence>
<evidence type="ECO:0000256" key="11">
    <source>
        <dbReference type="ARBA" id="ARBA00022842"/>
    </source>
</evidence>
<evidence type="ECO:0000256" key="14">
    <source>
        <dbReference type="ARBA" id="ARBA00023125"/>
    </source>
</evidence>
<gene>
    <name evidence="22" type="ORF">CMQ_7749</name>
</gene>
<dbReference type="InterPro" id="IPR036206">
    <property type="entry name" value="ThiamineP_synth_sf"/>
</dbReference>